<protein>
    <submittedName>
        <fullName evidence="1">Uncharacterized protein</fullName>
    </submittedName>
</protein>
<proteinExistence type="predicted"/>
<name>A0A1J3CPQ6_NOCCA</name>
<dbReference type="EMBL" id="GEVI01022405">
    <property type="protein sequence ID" value="JAU09915.1"/>
    <property type="molecule type" value="Transcribed_RNA"/>
</dbReference>
<accession>A0A1J3CPQ6</accession>
<dbReference type="AlphaFoldDB" id="A0A1J3CPQ6"/>
<reference evidence="1" key="1">
    <citation type="submission" date="2016-07" db="EMBL/GenBank/DDBJ databases">
        <title>De novo transcriptome assembly of four accessions of the metal hyperaccumulator plant Noccaea caerulescens.</title>
        <authorList>
            <person name="Blande D."/>
            <person name="Halimaa P."/>
            <person name="Tervahauta A.I."/>
            <person name="Aarts M.G."/>
            <person name="Karenlampi S.O."/>
        </authorList>
    </citation>
    <scope>NUCLEOTIDE SEQUENCE</scope>
</reference>
<evidence type="ECO:0000313" key="1">
    <source>
        <dbReference type="EMBL" id="JAU09915.1"/>
    </source>
</evidence>
<gene>
    <name evidence="1" type="ORF">GA_TR6483_c5_g1_i1_g.21603</name>
</gene>
<organism evidence="1">
    <name type="scientific">Noccaea caerulescens</name>
    <name type="common">Alpine penny-cress</name>
    <name type="synonym">Thlaspi caerulescens</name>
    <dbReference type="NCBI Taxonomy" id="107243"/>
    <lineage>
        <taxon>Eukaryota</taxon>
        <taxon>Viridiplantae</taxon>
        <taxon>Streptophyta</taxon>
        <taxon>Embryophyta</taxon>
        <taxon>Tracheophyta</taxon>
        <taxon>Spermatophyta</taxon>
        <taxon>Magnoliopsida</taxon>
        <taxon>eudicotyledons</taxon>
        <taxon>Gunneridae</taxon>
        <taxon>Pentapetalae</taxon>
        <taxon>rosids</taxon>
        <taxon>malvids</taxon>
        <taxon>Brassicales</taxon>
        <taxon>Brassicaceae</taxon>
        <taxon>Coluteocarpeae</taxon>
        <taxon>Noccaea</taxon>
    </lineage>
</organism>
<sequence>MWMITLASFTTNYERKCILSLKVIYNKLSNKTMLHGYETSIKPIKNKISGTYKIAFTREGLLTSEKISGLINILSQFFKSFTKFLFRDKIGVNNNICYWLHHSQQFFNSRV</sequence>